<dbReference type="Gene3D" id="2.40.320.10">
    <property type="entry name" value="Hypothetical Protein Pfu-838710-001"/>
    <property type="match status" value="1"/>
</dbReference>
<dbReference type="SMART" id="SM01118">
    <property type="entry name" value="CYTH"/>
    <property type="match status" value="1"/>
</dbReference>
<evidence type="ECO:0000313" key="3">
    <source>
        <dbReference type="EMBL" id="NEJ72050.1"/>
    </source>
</evidence>
<evidence type="ECO:0000313" key="4">
    <source>
        <dbReference type="Proteomes" id="UP000471753"/>
    </source>
</evidence>
<dbReference type="PANTHER" id="PTHR40114">
    <property type="entry name" value="SLR0698 PROTEIN"/>
    <property type="match status" value="1"/>
</dbReference>
<dbReference type="Pfam" id="PF01928">
    <property type="entry name" value="CYTH"/>
    <property type="match status" value="1"/>
</dbReference>
<name>A0A7K3UEG4_9HYPH</name>
<organism evidence="3 4">
    <name type="scientific">Rhizobium phaseoli</name>
    <dbReference type="NCBI Taxonomy" id="396"/>
    <lineage>
        <taxon>Bacteria</taxon>
        <taxon>Pseudomonadati</taxon>
        <taxon>Pseudomonadota</taxon>
        <taxon>Alphaproteobacteria</taxon>
        <taxon>Hyphomicrobiales</taxon>
        <taxon>Rhizobiaceae</taxon>
        <taxon>Rhizobium/Agrobacterium group</taxon>
        <taxon>Rhizobium</taxon>
    </lineage>
</organism>
<feature type="domain" description="CYTH" evidence="2">
    <location>
        <begin position="3"/>
        <end position="153"/>
    </location>
</feature>
<dbReference type="InterPro" id="IPR023577">
    <property type="entry name" value="CYTH_domain"/>
</dbReference>
<dbReference type="RefSeq" id="WP_164011248.1">
    <property type="nucleotide sequence ID" value="NZ_WUFT01000009.1"/>
</dbReference>
<protein>
    <submittedName>
        <fullName evidence="3">CYTH domain-containing protein</fullName>
    </submittedName>
</protein>
<dbReference type="InterPro" id="IPR033469">
    <property type="entry name" value="CYTH-like_dom_sf"/>
</dbReference>
<proteinExistence type="predicted"/>
<dbReference type="EMBL" id="WUFT01000009">
    <property type="protein sequence ID" value="NEJ72050.1"/>
    <property type="molecule type" value="Genomic_DNA"/>
</dbReference>
<dbReference type="AlphaFoldDB" id="A0A7K3UEG4"/>
<reference evidence="3 4" key="1">
    <citation type="submission" date="2019-12" db="EMBL/GenBank/DDBJ databases">
        <title>Rhizobium genotypes associated with high levels of biological nitrogen fixation by grain legumes in a temperate-maritime cropping system.</title>
        <authorList>
            <person name="Maluk M."/>
            <person name="Francesc Ferrando Molina F."/>
            <person name="Lopez Del Egido L."/>
            <person name="Lafos M."/>
            <person name="Langarica-Fuentes A."/>
            <person name="Gebre Yohannes G."/>
            <person name="Young M.W."/>
            <person name="Martin P."/>
            <person name="Gantlett R."/>
            <person name="Kenicer G."/>
            <person name="Hawes C."/>
            <person name="Begg G.S."/>
            <person name="Quilliam R.S."/>
            <person name="Squire G.R."/>
            <person name="Poole P.S."/>
            <person name="Young P.W."/>
            <person name="Iannetta P.M."/>
            <person name="James E.K."/>
        </authorList>
    </citation>
    <scope>NUCLEOTIDE SEQUENCE [LARGE SCALE GENOMIC DNA]</scope>
    <source>
        <strain evidence="3 4">JHI366</strain>
    </source>
</reference>
<comment type="caution">
    <text evidence="3">The sequence shown here is derived from an EMBL/GenBank/DDBJ whole genome shotgun (WGS) entry which is preliminary data.</text>
</comment>
<evidence type="ECO:0000259" key="2">
    <source>
        <dbReference type="PROSITE" id="PS51707"/>
    </source>
</evidence>
<evidence type="ECO:0000256" key="1">
    <source>
        <dbReference type="PIRSR" id="PIRSR016487-1"/>
    </source>
</evidence>
<feature type="active site" description="Proton acceptor" evidence="1">
    <location>
        <position position="31"/>
    </location>
</feature>
<sequence length="165" mass="18695">MKATEIERKFLIRDNSWRDSAGNSHVLQQTYLSRGESSIRVRLIDGHSGCLTIKFRIAELSKEEFEYEIPVEEARDLLLHATGHVIEKTRYQVLHHGRIWSIDVFAGRYEGLTLAEIEMASEDDRPDLPSWLGQEVTGNKRYSNRAMAAARNLPSPTQGVSARAG</sequence>
<gene>
    <name evidence="3" type="ORF">GR197_16120</name>
</gene>
<dbReference type="PANTHER" id="PTHR40114:SF1">
    <property type="entry name" value="SLR0698 PROTEIN"/>
    <property type="match status" value="1"/>
</dbReference>
<accession>A0A7K3UEG4</accession>
<dbReference type="InterPro" id="IPR012042">
    <property type="entry name" value="NeuTTM/CthTTM-like"/>
</dbReference>
<dbReference type="SUPFAM" id="SSF55154">
    <property type="entry name" value="CYTH-like phosphatases"/>
    <property type="match status" value="1"/>
</dbReference>
<dbReference type="PIRSF" id="PIRSF016487">
    <property type="entry name" value="CYTH_UCP016487"/>
    <property type="match status" value="1"/>
</dbReference>
<dbReference type="Proteomes" id="UP000471753">
    <property type="component" value="Unassembled WGS sequence"/>
</dbReference>
<dbReference type="CDD" id="cd07891">
    <property type="entry name" value="CYTH-like_CthTTM-like_1"/>
    <property type="match status" value="1"/>
</dbReference>
<dbReference type="PROSITE" id="PS51707">
    <property type="entry name" value="CYTH"/>
    <property type="match status" value="1"/>
</dbReference>